<dbReference type="AlphaFoldDB" id="A0A646IIB3"/>
<comment type="similarity">
    <text evidence="3">Belongs to the isocitrate and isopropylmalate dehydrogenases family.</text>
</comment>
<keyword evidence="7" id="KW-0479">Metal-binding</keyword>
<accession>A0A646IIB3</accession>
<evidence type="ECO:0000313" key="15">
    <source>
        <dbReference type="EMBL" id="MQS10593.1"/>
    </source>
</evidence>
<comment type="subunit">
    <text evidence="4">Homodimer.</text>
</comment>
<keyword evidence="6" id="KW-0816">Tricarboxylic acid cycle</keyword>
<evidence type="ECO:0000256" key="5">
    <source>
        <dbReference type="ARBA" id="ARBA00013013"/>
    </source>
</evidence>
<organism evidence="15">
    <name type="scientific">Streptomyces alkaliphilus</name>
    <dbReference type="NCBI Taxonomy" id="1472722"/>
    <lineage>
        <taxon>Bacteria</taxon>
        <taxon>Bacillati</taxon>
        <taxon>Actinomycetota</taxon>
        <taxon>Actinomycetes</taxon>
        <taxon>Kitasatosporales</taxon>
        <taxon>Streptomycetaceae</taxon>
        <taxon>Streptomyces</taxon>
    </lineage>
</organism>
<dbReference type="Pfam" id="PF00180">
    <property type="entry name" value="Iso_dh"/>
    <property type="match status" value="1"/>
</dbReference>
<comment type="cofactor">
    <cofactor evidence="2">
        <name>Mg(2+)</name>
        <dbReference type="ChEBI" id="CHEBI:18420"/>
    </cofactor>
</comment>
<keyword evidence="11" id="KW-0464">Manganese</keyword>
<keyword evidence="10 15" id="KW-0560">Oxidoreductase</keyword>
<evidence type="ECO:0000256" key="2">
    <source>
        <dbReference type="ARBA" id="ARBA00001946"/>
    </source>
</evidence>
<evidence type="ECO:0000259" key="14">
    <source>
        <dbReference type="Pfam" id="PF00180"/>
    </source>
</evidence>
<sequence length="99" mass="11132">MYQHIKVPAGEKITVNQDFSLNVPNNPIIPYIEGDGTGFDITPVMIKVVDAAVEKAYKGERKISWMEIYAGEKSTKVYGPDVWLPEETLQVLEDYVVSI</sequence>
<gene>
    <name evidence="15" type="ORF">FNX48_026570</name>
</gene>
<feature type="non-terminal residue" evidence="15">
    <location>
        <position position="99"/>
    </location>
</feature>
<comment type="caution">
    <text evidence="15">The sequence shown here is derived from an EMBL/GenBank/DDBJ whole genome shotgun (WGS) entry which is preliminary data.</text>
</comment>
<evidence type="ECO:0000256" key="13">
    <source>
        <dbReference type="ARBA" id="ARBA00031098"/>
    </source>
</evidence>
<dbReference type="EC" id="1.1.1.42" evidence="5"/>
<evidence type="ECO:0000256" key="1">
    <source>
        <dbReference type="ARBA" id="ARBA00001936"/>
    </source>
</evidence>
<comment type="cofactor">
    <cofactor evidence="1">
        <name>Mn(2+)</name>
        <dbReference type="ChEBI" id="CHEBI:29035"/>
    </cofactor>
</comment>
<dbReference type="InterPro" id="IPR024084">
    <property type="entry name" value="IsoPropMal-DH-like_dom"/>
</dbReference>
<dbReference type="Proteomes" id="UP000315516">
    <property type="component" value="Unassembled WGS sequence"/>
</dbReference>
<dbReference type="GO" id="GO:0004450">
    <property type="term" value="F:isocitrate dehydrogenase (NADP+) activity"/>
    <property type="evidence" value="ECO:0007669"/>
    <property type="project" value="UniProtKB-EC"/>
</dbReference>
<dbReference type="GO" id="GO:0046872">
    <property type="term" value="F:metal ion binding"/>
    <property type="evidence" value="ECO:0007669"/>
    <property type="project" value="UniProtKB-KW"/>
</dbReference>
<dbReference type="PANTHER" id="PTHR43504:SF1">
    <property type="entry name" value="ISOCITRATE DEHYDROGENASE [NADP]"/>
    <property type="match status" value="1"/>
</dbReference>
<dbReference type="Gene3D" id="3.40.718.10">
    <property type="entry name" value="Isopropylmalate Dehydrogenase"/>
    <property type="match status" value="1"/>
</dbReference>
<evidence type="ECO:0000256" key="6">
    <source>
        <dbReference type="ARBA" id="ARBA00022532"/>
    </source>
</evidence>
<keyword evidence="9" id="KW-0521">NADP</keyword>
<evidence type="ECO:0000256" key="7">
    <source>
        <dbReference type="ARBA" id="ARBA00022723"/>
    </source>
</evidence>
<feature type="domain" description="Isopropylmalate dehydrogenase-like" evidence="14">
    <location>
        <begin position="29"/>
        <end position="96"/>
    </location>
</feature>
<reference evidence="15" key="1">
    <citation type="submission" date="2019-10" db="EMBL/GenBank/DDBJ databases">
        <title>Streptomyces sp. nov., a novel actinobacterium isolated from alkaline environment.</title>
        <authorList>
            <person name="Golinska P."/>
        </authorList>
    </citation>
    <scope>NUCLEOTIDE SEQUENCE</scope>
    <source>
        <strain evidence="15">IF17</strain>
    </source>
</reference>
<dbReference type="GO" id="GO:0006099">
    <property type="term" value="P:tricarboxylic acid cycle"/>
    <property type="evidence" value="ECO:0007669"/>
    <property type="project" value="UniProtKB-KW"/>
</dbReference>
<evidence type="ECO:0000256" key="10">
    <source>
        <dbReference type="ARBA" id="ARBA00023002"/>
    </source>
</evidence>
<dbReference type="SUPFAM" id="SSF53659">
    <property type="entry name" value="Isocitrate/Isopropylmalate dehydrogenase-like"/>
    <property type="match status" value="1"/>
</dbReference>
<evidence type="ECO:0000256" key="12">
    <source>
        <dbReference type="ARBA" id="ARBA00029990"/>
    </source>
</evidence>
<proteinExistence type="inferred from homology"/>
<protein>
    <recommendedName>
        <fullName evidence="5">isocitrate dehydrogenase (NADP(+))</fullName>
        <ecNumber evidence="5">1.1.1.42</ecNumber>
    </recommendedName>
    <alternativeName>
        <fullName evidence="12">NADP(+)-specific ICDH</fullName>
    </alternativeName>
    <alternativeName>
        <fullName evidence="13">Oxalosuccinate decarboxylase</fullName>
    </alternativeName>
</protein>
<evidence type="ECO:0000256" key="9">
    <source>
        <dbReference type="ARBA" id="ARBA00022857"/>
    </source>
</evidence>
<evidence type="ECO:0000256" key="3">
    <source>
        <dbReference type="ARBA" id="ARBA00007769"/>
    </source>
</evidence>
<name>A0A646IIB3_9ACTN</name>
<evidence type="ECO:0000256" key="8">
    <source>
        <dbReference type="ARBA" id="ARBA00022842"/>
    </source>
</evidence>
<keyword evidence="8" id="KW-0460">Magnesium</keyword>
<evidence type="ECO:0000256" key="4">
    <source>
        <dbReference type="ARBA" id="ARBA00011738"/>
    </source>
</evidence>
<dbReference type="PANTHER" id="PTHR43504">
    <property type="entry name" value="ISOCITRATE DEHYDROGENASE [NADP]"/>
    <property type="match status" value="1"/>
</dbReference>
<dbReference type="EMBL" id="VJYJ02001744">
    <property type="protein sequence ID" value="MQS10593.1"/>
    <property type="molecule type" value="Genomic_DNA"/>
</dbReference>
<dbReference type="InterPro" id="IPR004439">
    <property type="entry name" value="Isocitrate_DH_NADP_dimer_prok"/>
</dbReference>
<evidence type="ECO:0000256" key="11">
    <source>
        <dbReference type="ARBA" id="ARBA00023211"/>
    </source>
</evidence>